<keyword evidence="1" id="KW-0812">Transmembrane</keyword>
<protein>
    <recommendedName>
        <fullName evidence="4">Permease</fullName>
    </recommendedName>
</protein>
<feature type="transmembrane region" description="Helical" evidence="1">
    <location>
        <begin position="38"/>
        <end position="60"/>
    </location>
</feature>
<dbReference type="EMBL" id="JPVN01000014">
    <property type="protein sequence ID" value="KGR78059.1"/>
    <property type="molecule type" value="Genomic_DNA"/>
</dbReference>
<evidence type="ECO:0000313" key="2">
    <source>
        <dbReference type="EMBL" id="KGR78059.1"/>
    </source>
</evidence>
<reference evidence="2 3" key="1">
    <citation type="submission" date="2014-02" db="EMBL/GenBank/DDBJ databases">
        <title>Draft genome sequence of Lysinibacillus manganicus DSM 26584T.</title>
        <authorList>
            <person name="Zhang F."/>
            <person name="Wang G."/>
            <person name="Zhang L."/>
        </authorList>
    </citation>
    <scope>NUCLEOTIDE SEQUENCE [LARGE SCALE GENOMIC DNA]</scope>
    <source>
        <strain evidence="2 3">DSM 26584</strain>
    </source>
</reference>
<dbReference type="AlphaFoldDB" id="A0A0A3I006"/>
<evidence type="ECO:0000256" key="1">
    <source>
        <dbReference type="SAM" id="Phobius"/>
    </source>
</evidence>
<dbReference type="InterPro" id="IPR021741">
    <property type="entry name" value="DUF3311"/>
</dbReference>
<dbReference type="Pfam" id="PF11755">
    <property type="entry name" value="DUF3311"/>
    <property type="match status" value="1"/>
</dbReference>
<keyword evidence="1" id="KW-0472">Membrane</keyword>
<name>A0A0A3I006_9BACL</name>
<evidence type="ECO:0008006" key="4">
    <source>
        <dbReference type="Google" id="ProtNLM"/>
    </source>
</evidence>
<dbReference type="Proteomes" id="UP000030416">
    <property type="component" value="Unassembled WGS sequence"/>
</dbReference>
<organism evidence="2 3">
    <name type="scientific">Ureibacillus manganicus DSM 26584</name>
    <dbReference type="NCBI Taxonomy" id="1384049"/>
    <lineage>
        <taxon>Bacteria</taxon>
        <taxon>Bacillati</taxon>
        <taxon>Bacillota</taxon>
        <taxon>Bacilli</taxon>
        <taxon>Bacillales</taxon>
        <taxon>Caryophanaceae</taxon>
        <taxon>Ureibacillus</taxon>
    </lineage>
</organism>
<keyword evidence="3" id="KW-1185">Reference proteome</keyword>
<comment type="caution">
    <text evidence="2">The sequence shown here is derived from an EMBL/GenBank/DDBJ whole genome shotgun (WGS) entry which is preliminary data.</text>
</comment>
<keyword evidence="1" id="KW-1133">Transmembrane helix</keyword>
<gene>
    <name evidence="2" type="ORF">CD29_12970</name>
</gene>
<dbReference type="STRING" id="1384049.CD29_12970"/>
<accession>A0A0A3I006</accession>
<evidence type="ECO:0000313" key="3">
    <source>
        <dbReference type="Proteomes" id="UP000030416"/>
    </source>
</evidence>
<proteinExistence type="predicted"/>
<feature type="transmembrane region" description="Helical" evidence="1">
    <location>
        <begin position="7"/>
        <end position="26"/>
    </location>
</feature>
<dbReference type="RefSeq" id="WP_036187306.1">
    <property type="nucleotide sequence ID" value="NZ_AVDA01000014.1"/>
</dbReference>
<sequence length="66" mass="7659">MNQFLNIFIGLIIPVVGLLSGIIAFSNSDFFVFGFPILYFWVFIWFVLTSVCISISWHFFDSKTIE</sequence>